<evidence type="ECO:0000313" key="1">
    <source>
        <dbReference type="EMBL" id="KAJ0008197.1"/>
    </source>
</evidence>
<dbReference type="EMBL" id="CM047750">
    <property type="protein sequence ID" value="KAJ0008197.1"/>
    <property type="molecule type" value="Genomic_DNA"/>
</dbReference>
<evidence type="ECO:0000313" key="2">
    <source>
        <dbReference type="Proteomes" id="UP001163603"/>
    </source>
</evidence>
<sequence length="772" mass="88885">MGCVSEQLINMWRLKIAKGGDSPYISSTNSYVGRQIWEFDPNAGTPEELAEIEEARQNYRNNSHQVKPSADVLWRLQFLREKNFKQTIPQVKVKDCEEITYETATTAMRRAAHFFSAIQASDGHWPSENAGPFYFIQPFVMCCYITGHLDTVFTAEHRKEVLRYFYNHQHEDGGWGMHIEDHSSMFGTVLTYICFRLLGFGPDDGENNALARARKWIRDRGGVTYIPSWGKNWLSILGVFEWSGINPMPPEFWILPSFLPIHPSKMWCYCRLVYMPLSYLYGKRFVGPITPLIQQLRDELHTQPYNEINWRKVRHLCAKEDLYYPHPFAQDVLWDSLYLATEPLLARWPLNKLIRERALQETMKLIHYEDESSRYITIGSVEKPLCMLACWVEDPNGVAFKKHLARIQDYFWLAEDGMKIQTFGSQVWDASLGLQALIATNLIDEFGPTLAKGHNFLKKTQIKDNPLGDFKSMFRHISKGAWPFSDQDHGWPVSDCTAESFKCCLLLSMMHPDIVGEKMEPEWLFEAVNFILFLQDNNGGLAVWEPAGASLLLEWLNPVEFLEDLVVEHTYIECTAAAIQAFVLFQKLYPNQRPKEINNFIQKAVQYIEKEQLKDGSWYGNWGVCFIYGTFFAIGGLVAAGKTYGNSLPLRRAVNFLLKLQGEDGGWGESYLSCANKIYTPLEGKRSNLVQTAWALIGLIHSGQAIRDPIPIQRGIRLLINSQLENGDYPQEEILGIFMRNCTLHYATYRNIFPLWALAEYRNKVLLPTKSF</sequence>
<reference evidence="2" key="1">
    <citation type="journal article" date="2023" name="G3 (Bethesda)">
        <title>Genome assembly and association tests identify interacting loci associated with vigor, precocity, and sex in interspecific pistachio rootstocks.</title>
        <authorList>
            <person name="Palmer W."/>
            <person name="Jacygrad E."/>
            <person name="Sagayaradj S."/>
            <person name="Cavanaugh K."/>
            <person name="Han R."/>
            <person name="Bertier L."/>
            <person name="Beede B."/>
            <person name="Kafkas S."/>
            <person name="Golino D."/>
            <person name="Preece J."/>
            <person name="Michelmore R."/>
        </authorList>
    </citation>
    <scope>NUCLEOTIDE SEQUENCE [LARGE SCALE GENOMIC DNA]</scope>
</reference>
<accession>A0ACC0X1E4</accession>
<name>A0ACC0X1E4_9ROSI</name>
<proteinExistence type="predicted"/>
<comment type="caution">
    <text evidence="1">The sequence shown here is derived from an EMBL/GenBank/DDBJ whole genome shotgun (WGS) entry which is preliminary data.</text>
</comment>
<protein>
    <submittedName>
        <fullName evidence="1">Uncharacterized protein</fullName>
    </submittedName>
</protein>
<gene>
    <name evidence="1" type="ORF">Pint_30730</name>
</gene>
<dbReference type="Proteomes" id="UP001163603">
    <property type="component" value="Chromosome 15"/>
</dbReference>
<keyword evidence="2" id="KW-1185">Reference proteome</keyword>
<organism evidence="1 2">
    <name type="scientific">Pistacia integerrima</name>
    <dbReference type="NCBI Taxonomy" id="434235"/>
    <lineage>
        <taxon>Eukaryota</taxon>
        <taxon>Viridiplantae</taxon>
        <taxon>Streptophyta</taxon>
        <taxon>Embryophyta</taxon>
        <taxon>Tracheophyta</taxon>
        <taxon>Spermatophyta</taxon>
        <taxon>Magnoliopsida</taxon>
        <taxon>eudicotyledons</taxon>
        <taxon>Gunneridae</taxon>
        <taxon>Pentapetalae</taxon>
        <taxon>rosids</taxon>
        <taxon>malvids</taxon>
        <taxon>Sapindales</taxon>
        <taxon>Anacardiaceae</taxon>
        <taxon>Pistacia</taxon>
    </lineage>
</organism>